<organism evidence="2 3">
    <name type="scientific">Acetobacter estunensis</name>
    <dbReference type="NCBI Taxonomy" id="104097"/>
    <lineage>
        <taxon>Bacteria</taxon>
        <taxon>Pseudomonadati</taxon>
        <taxon>Pseudomonadota</taxon>
        <taxon>Alphaproteobacteria</taxon>
        <taxon>Acetobacterales</taxon>
        <taxon>Acetobacteraceae</taxon>
        <taxon>Acetobacter</taxon>
    </lineage>
</organism>
<evidence type="ECO:0000313" key="2">
    <source>
        <dbReference type="EMBL" id="NHO53892.1"/>
    </source>
</evidence>
<dbReference type="InterPro" id="IPR021330">
    <property type="entry name" value="DUF2939"/>
</dbReference>
<dbReference type="EMBL" id="WOTH01000012">
    <property type="protein sequence ID" value="NHO53892.1"/>
    <property type="molecule type" value="Genomic_DNA"/>
</dbReference>
<sequence>MRAAELTSVSEAWACPARKRARVLCVASLAMSLALYALSPFVTLWTIARSVETHDMLALGQTINWTSLDASLKEQVLDGLNLGHATEAADELPEFGASFATNVVSNAVDLTVTQQNLGMVVDQAMGATAPGKMSASTMLSAVGHAVVRFTGGNTFEAAMVVPGHETETPLRVQLRIERWQWKLTRVDLPAPVPHPVMEASLSSRRPA</sequence>
<evidence type="ECO:0000256" key="1">
    <source>
        <dbReference type="SAM" id="Phobius"/>
    </source>
</evidence>
<comment type="caution">
    <text evidence="2">The sequence shown here is derived from an EMBL/GenBank/DDBJ whole genome shotgun (WGS) entry which is preliminary data.</text>
</comment>
<feature type="transmembrane region" description="Helical" evidence="1">
    <location>
        <begin position="21"/>
        <end position="47"/>
    </location>
</feature>
<accession>A0A967B510</accession>
<gene>
    <name evidence="2" type="ORF">GOB87_07955</name>
</gene>
<dbReference type="RefSeq" id="WP_166314799.1">
    <property type="nucleotide sequence ID" value="NZ_WOTH01000012.1"/>
</dbReference>
<evidence type="ECO:0000313" key="3">
    <source>
        <dbReference type="Proteomes" id="UP000597459"/>
    </source>
</evidence>
<reference evidence="2" key="1">
    <citation type="submission" date="2019-11" db="EMBL/GenBank/DDBJ databases">
        <title>Description of new Acetobacter species.</title>
        <authorList>
            <person name="Cleenwerck I."/>
            <person name="Sombolestani A.S."/>
        </authorList>
    </citation>
    <scope>NUCLEOTIDE SEQUENCE</scope>
    <source>
        <strain evidence="2">LMG 1626</strain>
    </source>
</reference>
<keyword evidence="1" id="KW-1133">Transmembrane helix</keyword>
<proteinExistence type="predicted"/>
<dbReference type="Pfam" id="PF11159">
    <property type="entry name" value="DUF2939"/>
    <property type="match status" value="1"/>
</dbReference>
<dbReference type="AlphaFoldDB" id="A0A967B510"/>
<dbReference type="Proteomes" id="UP000597459">
    <property type="component" value="Unassembled WGS sequence"/>
</dbReference>
<keyword evidence="1" id="KW-0812">Transmembrane</keyword>
<keyword evidence="1" id="KW-0472">Membrane</keyword>
<protein>
    <submittedName>
        <fullName evidence="2">DUF2939 domain-containing protein</fullName>
    </submittedName>
</protein>
<name>A0A967B510_9PROT</name>
<keyword evidence="3" id="KW-1185">Reference proteome</keyword>